<organism evidence="1 2">
    <name type="scientific">Flavobacterium rivulicola</name>
    <dbReference type="NCBI Taxonomy" id="2732161"/>
    <lineage>
        <taxon>Bacteria</taxon>
        <taxon>Pseudomonadati</taxon>
        <taxon>Bacteroidota</taxon>
        <taxon>Flavobacteriia</taxon>
        <taxon>Flavobacteriales</taxon>
        <taxon>Flavobacteriaceae</taxon>
        <taxon>Flavobacterium</taxon>
    </lineage>
</organism>
<name>A0A7Y3R8G3_9FLAO</name>
<dbReference type="Proteomes" id="UP000536509">
    <property type="component" value="Unassembled WGS sequence"/>
</dbReference>
<evidence type="ECO:0000313" key="1">
    <source>
        <dbReference type="EMBL" id="NNT71771.1"/>
    </source>
</evidence>
<dbReference type="EMBL" id="JABEVX010000002">
    <property type="protein sequence ID" value="NNT71771.1"/>
    <property type="molecule type" value="Genomic_DNA"/>
</dbReference>
<comment type="caution">
    <text evidence="1">The sequence shown here is derived from an EMBL/GenBank/DDBJ whole genome shotgun (WGS) entry which is preliminary data.</text>
</comment>
<protein>
    <recommendedName>
        <fullName evidence="3">DUF3857 domain-containing protein</fullName>
    </recommendedName>
</protein>
<dbReference type="RefSeq" id="WP_171221950.1">
    <property type="nucleotide sequence ID" value="NZ_CP121446.1"/>
</dbReference>
<dbReference type="AlphaFoldDB" id="A0A7Y3R8G3"/>
<accession>A0A7Y3R8G3</accession>
<evidence type="ECO:0000313" key="2">
    <source>
        <dbReference type="Proteomes" id="UP000536509"/>
    </source>
</evidence>
<gene>
    <name evidence="1" type="ORF">HKT18_06015</name>
</gene>
<sequence length="210" mass="25307">MRKILWILLFFIGQNVFSQEYHFDYMSTYEYRQHENDTLSQKIITLGNSATEDYVLRILIKNNKIWYESIIDFVKKEDFQIHNINEKLEVDNSLVVDKGKALEIIDCENYTNKYNVEYVTINGVKVIKITRYKNKKKKKVINECIIYTKPTNVTKNQHFSFPRLIFPLRCAKFKLENEDLFSEVNFIEDNKELHFYKLIDFKTIDFKIKI</sequence>
<keyword evidence="2" id="KW-1185">Reference proteome</keyword>
<reference evidence="1 2" key="1">
    <citation type="submission" date="2020-05" db="EMBL/GenBank/DDBJ databases">
        <title>Draft genome of Flavobacterium sp. IMCC34852.</title>
        <authorList>
            <person name="Song J."/>
            <person name="Cho J.-C."/>
        </authorList>
    </citation>
    <scope>NUCLEOTIDE SEQUENCE [LARGE SCALE GENOMIC DNA]</scope>
    <source>
        <strain evidence="1 2">IMCC34852</strain>
    </source>
</reference>
<proteinExistence type="predicted"/>
<evidence type="ECO:0008006" key="3">
    <source>
        <dbReference type="Google" id="ProtNLM"/>
    </source>
</evidence>